<dbReference type="Pfam" id="PF24758">
    <property type="entry name" value="LRR_At5g56370"/>
    <property type="match status" value="1"/>
</dbReference>
<proteinExistence type="predicted"/>
<feature type="domain" description="F-box" evidence="1">
    <location>
        <begin position="24"/>
        <end position="72"/>
    </location>
</feature>
<gene>
    <name evidence="2" type="ORF">EUGRSUZ_E04098</name>
</gene>
<dbReference type="CDD" id="cd22160">
    <property type="entry name" value="F-box_AtFBL13-like"/>
    <property type="match status" value="1"/>
</dbReference>
<evidence type="ECO:0000259" key="1">
    <source>
        <dbReference type="PROSITE" id="PS50181"/>
    </source>
</evidence>
<protein>
    <recommendedName>
        <fullName evidence="1">F-box domain-containing protein</fullName>
    </recommendedName>
</protein>
<accession>A0A059CBP3</accession>
<organism evidence="2">
    <name type="scientific">Eucalyptus grandis</name>
    <name type="common">Flooded gum</name>
    <dbReference type="NCBI Taxonomy" id="71139"/>
    <lineage>
        <taxon>Eukaryota</taxon>
        <taxon>Viridiplantae</taxon>
        <taxon>Streptophyta</taxon>
        <taxon>Embryophyta</taxon>
        <taxon>Tracheophyta</taxon>
        <taxon>Spermatophyta</taxon>
        <taxon>Magnoliopsida</taxon>
        <taxon>eudicotyledons</taxon>
        <taxon>Gunneridae</taxon>
        <taxon>Pentapetalae</taxon>
        <taxon>rosids</taxon>
        <taxon>malvids</taxon>
        <taxon>Myrtales</taxon>
        <taxon>Myrtaceae</taxon>
        <taxon>Myrtoideae</taxon>
        <taxon>Eucalypteae</taxon>
        <taxon>Eucalyptus</taxon>
    </lineage>
</organism>
<dbReference type="FunCoup" id="A0A059CBP3">
    <property type="interactions" value="1817"/>
</dbReference>
<dbReference type="AlphaFoldDB" id="A0A059CBP3"/>
<dbReference type="SMART" id="SM00579">
    <property type="entry name" value="FBD"/>
    <property type="match status" value="1"/>
</dbReference>
<dbReference type="eggNOG" id="ENOG502RYTW">
    <property type="taxonomic scope" value="Eukaryota"/>
</dbReference>
<dbReference type="Gene3D" id="3.80.10.10">
    <property type="entry name" value="Ribonuclease Inhibitor"/>
    <property type="match status" value="2"/>
</dbReference>
<evidence type="ECO:0000313" key="2">
    <source>
        <dbReference type="EMBL" id="KCW75350.1"/>
    </source>
</evidence>
<dbReference type="PROSITE" id="PS50181">
    <property type="entry name" value="FBOX"/>
    <property type="match status" value="1"/>
</dbReference>
<dbReference type="PANTHER" id="PTHR31900">
    <property type="entry name" value="F-BOX/RNI SUPERFAMILY PROTEIN-RELATED"/>
    <property type="match status" value="1"/>
</dbReference>
<dbReference type="InterPro" id="IPR001810">
    <property type="entry name" value="F-box_dom"/>
</dbReference>
<dbReference type="InterPro" id="IPR032675">
    <property type="entry name" value="LRR_dom_sf"/>
</dbReference>
<dbReference type="OrthoDB" id="1298252at2759"/>
<name>A0A059CBP3_EUCGR</name>
<dbReference type="Gramene" id="KCW75350">
    <property type="protein sequence ID" value="KCW75350"/>
    <property type="gene ID" value="EUGRSUZ_E04098"/>
</dbReference>
<dbReference type="Pfam" id="PF08387">
    <property type="entry name" value="FBD"/>
    <property type="match status" value="1"/>
</dbReference>
<dbReference type="InterPro" id="IPR055411">
    <property type="entry name" value="LRR_FXL15/At3g58940/PEG3-like"/>
</dbReference>
<dbReference type="InterPro" id="IPR050232">
    <property type="entry name" value="FBL13/AtMIF1-like"/>
</dbReference>
<dbReference type="InterPro" id="IPR006566">
    <property type="entry name" value="FBD"/>
</dbReference>
<sequence length="470" mass="53828">MDGSPMGDKAKCQHLSDAQDVKNCKQLCDLPHAILLRILAFLPMKDAVRTSVLSRRWEFLWTSIPSLVFGEQDEEDHRGRMLFRNFVERALLLRDLSSMKTFNLWCKVDREEYLDGDESRVNLWITAAIRRNVEDLRLHLKIGQGATVYRLPRCIFRCETLRELHLVMVHDLKLPSLVCLPNLKVLVLAEVRFVADNSVEKLLSCPSLEKLSLDCCNWNLEVLQISAPNLLYLNILEHTLSSGILNAQVRIHGAFIKSFDYCGGLLYDYNILSSPSLVEASIMCVHDDIEENFHEGTYHLHKLLKAVSNVKELFFSIESLEDMDEREDILNSLPIFPSLTKLKLDNCHIHLECRALLMLLSRCPILKTLEYTGSILVVSKNDDWTLDPMPPCFTSSLKEITISGFQGTDWELLAVRILLRTAAVLEKLSINSSKRCPRNFRGNLTEHLNKLPRASSQCTILSNYFHQDFV</sequence>
<dbReference type="InParanoid" id="A0A059CBP3"/>
<dbReference type="Pfam" id="PF00646">
    <property type="entry name" value="F-box"/>
    <property type="match status" value="1"/>
</dbReference>
<dbReference type="STRING" id="71139.A0A059CBP3"/>
<dbReference type="InterPro" id="IPR036047">
    <property type="entry name" value="F-box-like_dom_sf"/>
</dbReference>
<dbReference type="InterPro" id="IPR053781">
    <property type="entry name" value="F-box_AtFBL13-like"/>
</dbReference>
<dbReference type="SUPFAM" id="SSF81383">
    <property type="entry name" value="F-box domain"/>
    <property type="match status" value="1"/>
</dbReference>
<reference evidence="2" key="1">
    <citation type="submission" date="2013-07" db="EMBL/GenBank/DDBJ databases">
        <title>The genome of Eucalyptus grandis.</title>
        <authorList>
            <person name="Schmutz J."/>
            <person name="Hayes R."/>
            <person name="Myburg A."/>
            <person name="Tuskan G."/>
            <person name="Grattapaglia D."/>
            <person name="Rokhsar D.S."/>
        </authorList>
    </citation>
    <scope>NUCLEOTIDE SEQUENCE</scope>
    <source>
        <tissue evidence="2">Leaf extractions</tissue>
    </source>
</reference>
<dbReference type="KEGG" id="egr:104445731"/>
<dbReference type="OMA" id="WIHAWID"/>
<dbReference type="EMBL" id="KK198757">
    <property type="protein sequence ID" value="KCW75350.1"/>
    <property type="molecule type" value="Genomic_DNA"/>
</dbReference>
<dbReference type="Gene3D" id="1.20.1280.50">
    <property type="match status" value="1"/>
</dbReference>
<dbReference type="PANTHER" id="PTHR31900:SF30">
    <property type="entry name" value="SUPERFAMILY PROTEIN, PUTATIVE-RELATED"/>
    <property type="match status" value="1"/>
</dbReference>
<dbReference type="SUPFAM" id="SSF52047">
    <property type="entry name" value="RNI-like"/>
    <property type="match status" value="1"/>
</dbReference>